<sequence length="1903" mass="209901">MMSLIQRGCGAWLAAVLLVTAWTGGAGAAAASVSEHLEQTSNMRTVDLFHPYRVIDDFETNESLANWQAGEHTQSVSRVNSELNVFAADQGLYFLTAKSELNLQNNVWRTVYREFAEPLDLSESRYIMMAFAHYGYLPNDMPYLVRIRAYSGTSFEEGIVRTTENKWNRIGLMIGEWAGRNSIDKLEISWQHAYDRAVDPFPGGDPLPYWPDPKFQVDYVHAANDLGWQFQYPGDAEGWTGNDSTLPLTTQNGRLSIPVTGTGAGAAITSNVTRIDASSQNVVLLKLRNQSANTQGLLSWTTEADPVFSPSKSQTFQLVASDGETRTYAIRLAAQPLWTGEVNRLRISLTDNPGTAGSLELEEIALDRDDRPPVEYIGSVSEVSVGEDLITLKGTASPPGTAAGTKLALYELAPYEHEANTSSLAPAAVQDASSSGGAFTFSIPRYDGERDRYYSKFLVAELDPDSSVPPRYVDAPKYATDITFDARHQYSYPTAHSKKGLQVMMSDDAEELGAAHAAVNVVLTGLMYKGNSNPSNTIAYSMDGETYYFQKGYVESLDRQIKPLSDNGTIVNLVLILYASQDPNTMTDVLMHPDADPSQGGTVFAFNTANEAGVKAFRAAMEFIADRYTREDEKYGRAVGYIVGNEVDAQWEWQNMGEKSVRQFIEQYEPAVRIAYLAARKYYDHARVYVSLTNNWTKPAGGNPMRYYKAREIIDLMNEQANHGGNYPWHVAFHPYPEDFFNADPWNDERAIDSADSPQITFKNLHVLNDYMKRNELLLNGSPRRIILSEQGIHTADGSEAAAKQQAAAFAYAYYKTLFLPGIDSFIWFSHIDIPSAGLNMGLWTQDPEKTVPFTPKGKKFIYDVFRDIDTERSLEAAAFAKPIIGIEEWQDVITGFDPNALAVRNLQERSPIRFVSDSGPHSQGDSFESGTDGWEPADNVMSAVQSSGDAYEGTGALETAFSDLALKWRGVSKRLASPYDAGDHPYLRLAVKLTGTSPGTPYYVKLKVYSGTDWTEGVVRVDPEQGWIPLSLDLSGWSKRHSIDRLKIGAVSSGNRTWSGKVLVDDVGFTGAPLTRPGNYDALATLMESAPAPGGAMTVRITNYDSEPMQGTVELAGHNGMVLDKSALDVNGIAFGETRSYPLTITELHSVPGAKPGIRFSYMGQTLDQTFDSGKPTGENQLPSFEKLLYNFEAATLGWTGAEHVDEVKSVDRIANAPFGPALGAYVLEASFPTMAADTWRTVSVTPEQPLDLTEADAIFLHVNSYGGSGGTGYETRLRLRSGDHVLENIIQTRADAWNRVEADISGWPYRNNVQSMEVSFRAVGTSEPWYGSRFQLDYIGLVRHDNVEDPADLEEMVMQPFWQGERMVNESVLMMSRDGEPAEASLLFEPIRVESVMSARLDMEYVEGIDWVLEDGKLKLTPNTRIPYMADTEMYLPEYIPNVSMPRNGGGGVIFREGSFFHDRQIVVTYTHESDAWKGPTPLYADTALPRTTDRLKNGEPIRFVLYGDSISVGANASGFTQVPPYLPVWGQLAAQELERRHGSDITFINPSVGGTTSSWGVEQAKTLVADQQPDLVIIAFGMNDGSGTGRGDGTEPALFKQNIATIIQTVRADNPDAEFILVGTTLPNSETFFFGKHPLYYPVLSELAGELSGVAAADITGVHAELLKKKAFHDMTGNNINHPNDFLSRWYAQFVVGMLSLPEENPPVEGQPGKPVLSHNNGHDTGLQDGDYTITMNMWWGNNGTSYKLFENGREIHRRSLVPSTPTAQAASFEVKGRMNGTYVYTCELTNSAGTTSCEPITVVVTDANPGKPVLASDNWDQDGNYQVKMNMWWGSNGHTYRLYENGILVEEKPIAMKTPGSQSTITPFTGKQPGSYLYRAELINDNGVTESEELTVTVR</sequence>
<dbReference type="CDD" id="cd00229">
    <property type="entry name" value="SGNH_hydrolase"/>
    <property type="match status" value="1"/>
</dbReference>
<name>A0ABV6J235_9BACL</name>
<dbReference type="PANTHER" id="PTHR30383">
    <property type="entry name" value="THIOESTERASE 1/PROTEASE 1/LYSOPHOSPHOLIPASE L1"/>
    <property type="match status" value="1"/>
</dbReference>
<dbReference type="Pfam" id="PF13472">
    <property type="entry name" value="Lipase_GDSL_2"/>
    <property type="match status" value="1"/>
</dbReference>
<feature type="domain" description="Chitinase A N-terminal" evidence="3">
    <location>
        <begin position="1735"/>
        <end position="1812"/>
    </location>
</feature>
<dbReference type="Pfam" id="PF18989">
    <property type="entry name" value="DUF5722"/>
    <property type="match status" value="1"/>
</dbReference>
<feature type="region of interest" description="Disordered" evidence="1">
    <location>
        <begin position="914"/>
        <end position="937"/>
    </location>
</feature>
<dbReference type="InterPro" id="IPR043780">
    <property type="entry name" value="DUF5722"/>
</dbReference>
<dbReference type="PANTHER" id="PTHR30383:SF5">
    <property type="entry name" value="SGNH HYDROLASE-TYPE ESTERASE DOMAIN-CONTAINING PROTEIN"/>
    <property type="match status" value="1"/>
</dbReference>
<feature type="compositionally biased region" description="Polar residues" evidence="1">
    <location>
        <begin position="920"/>
        <end position="930"/>
    </location>
</feature>
<feature type="signal peptide" evidence="2">
    <location>
        <begin position="1"/>
        <end position="28"/>
    </location>
</feature>
<evidence type="ECO:0000259" key="4">
    <source>
        <dbReference type="Pfam" id="PF13472"/>
    </source>
</evidence>
<dbReference type="SUPFAM" id="SSF52266">
    <property type="entry name" value="SGNH hydrolase"/>
    <property type="match status" value="1"/>
</dbReference>
<dbReference type="SUPFAM" id="SSF81296">
    <property type="entry name" value="E set domains"/>
    <property type="match status" value="2"/>
</dbReference>
<feature type="chain" id="PRO_5045140488" evidence="2">
    <location>
        <begin position="29"/>
        <end position="1903"/>
    </location>
</feature>
<keyword evidence="2" id="KW-0732">Signal</keyword>
<proteinExistence type="predicted"/>
<dbReference type="InterPro" id="IPR036514">
    <property type="entry name" value="SGNH_hydro_sf"/>
</dbReference>
<evidence type="ECO:0000259" key="3">
    <source>
        <dbReference type="Pfam" id="PF08329"/>
    </source>
</evidence>
<dbReference type="RefSeq" id="WP_204821894.1">
    <property type="nucleotide sequence ID" value="NZ_JANHOF010000015.1"/>
</dbReference>
<evidence type="ECO:0000256" key="1">
    <source>
        <dbReference type="SAM" id="MobiDB-lite"/>
    </source>
</evidence>
<feature type="domain" description="SGNH hydrolase-type esterase" evidence="4">
    <location>
        <begin position="1509"/>
        <end position="1687"/>
    </location>
</feature>
<gene>
    <name evidence="6" type="ORF">ACFFJ8_00920</name>
</gene>
<organism evidence="6 7">
    <name type="scientific">Paenibacillus mendelii</name>
    <dbReference type="NCBI Taxonomy" id="206163"/>
    <lineage>
        <taxon>Bacteria</taxon>
        <taxon>Bacillati</taxon>
        <taxon>Bacillota</taxon>
        <taxon>Bacilli</taxon>
        <taxon>Bacillales</taxon>
        <taxon>Paenibacillaceae</taxon>
        <taxon>Paenibacillus</taxon>
    </lineage>
</organism>
<dbReference type="InterPro" id="IPR014756">
    <property type="entry name" value="Ig_E-set"/>
</dbReference>
<comment type="caution">
    <text evidence="6">The sequence shown here is derived from an EMBL/GenBank/DDBJ whole genome shotgun (WGS) entry which is preliminary data.</text>
</comment>
<dbReference type="Gene3D" id="3.40.50.1110">
    <property type="entry name" value="SGNH hydrolase"/>
    <property type="match status" value="1"/>
</dbReference>
<feature type="domain" description="DUF5722" evidence="5">
    <location>
        <begin position="492"/>
        <end position="893"/>
    </location>
</feature>
<dbReference type="InterPro" id="IPR017853">
    <property type="entry name" value="GH"/>
</dbReference>
<accession>A0ABV6J235</accession>
<protein>
    <submittedName>
        <fullName evidence="6">DUF5722 domain-containing protein</fullName>
    </submittedName>
</protein>
<dbReference type="InterPro" id="IPR051532">
    <property type="entry name" value="Ester_Hydrolysis_Enzymes"/>
</dbReference>
<dbReference type="SUPFAM" id="SSF51445">
    <property type="entry name" value="(Trans)glycosidases"/>
    <property type="match status" value="1"/>
</dbReference>
<keyword evidence="7" id="KW-1185">Reference proteome</keyword>
<reference evidence="6 7" key="1">
    <citation type="submission" date="2024-09" db="EMBL/GenBank/DDBJ databases">
        <authorList>
            <person name="Sun Q."/>
            <person name="Mori K."/>
        </authorList>
    </citation>
    <scope>NUCLEOTIDE SEQUENCE [LARGE SCALE GENOMIC DNA]</scope>
    <source>
        <strain evidence="6 7">CCM 4839</strain>
    </source>
</reference>
<dbReference type="Proteomes" id="UP001589818">
    <property type="component" value="Unassembled WGS sequence"/>
</dbReference>
<dbReference type="EMBL" id="JBHLVF010000003">
    <property type="protein sequence ID" value="MFC0389929.1"/>
    <property type="molecule type" value="Genomic_DNA"/>
</dbReference>
<dbReference type="Gene3D" id="2.60.40.10">
    <property type="entry name" value="Immunoglobulins"/>
    <property type="match status" value="2"/>
</dbReference>
<dbReference type="Pfam" id="PF08329">
    <property type="entry name" value="ChitinaseA_N"/>
    <property type="match status" value="1"/>
</dbReference>
<evidence type="ECO:0000313" key="7">
    <source>
        <dbReference type="Proteomes" id="UP001589818"/>
    </source>
</evidence>
<evidence type="ECO:0000313" key="6">
    <source>
        <dbReference type="EMBL" id="MFC0389929.1"/>
    </source>
</evidence>
<evidence type="ECO:0000256" key="2">
    <source>
        <dbReference type="SAM" id="SignalP"/>
    </source>
</evidence>
<dbReference type="InterPro" id="IPR013540">
    <property type="entry name" value="ChitinaseA_N"/>
</dbReference>
<dbReference type="InterPro" id="IPR013830">
    <property type="entry name" value="SGNH_hydro"/>
</dbReference>
<dbReference type="Gene3D" id="2.60.120.260">
    <property type="entry name" value="Galactose-binding domain-like"/>
    <property type="match status" value="2"/>
</dbReference>
<evidence type="ECO:0000259" key="5">
    <source>
        <dbReference type="Pfam" id="PF18989"/>
    </source>
</evidence>
<dbReference type="InterPro" id="IPR013783">
    <property type="entry name" value="Ig-like_fold"/>
</dbReference>